<evidence type="ECO:0000313" key="3">
    <source>
        <dbReference type="Proteomes" id="UP000608522"/>
    </source>
</evidence>
<organism evidence="2 3">
    <name type="scientific">Streptomyces spororaveus</name>
    <dbReference type="NCBI Taxonomy" id="284039"/>
    <lineage>
        <taxon>Bacteria</taxon>
        <taxon>Bacillati</taxon>
        <taxon>Actinomycetota</taxon>
        <taxon>Actinomycetes</taxon>
        <taxon>Kitasatosporales</taxon>
        <taxon>Streptomycetaceae</taxon>
        <taxon>Streptomyces</taxon>
    </lineage>
</organism>
<reference evidence="3" key="1">
    <citation type="submission" date="2023-07" db="EMBL/GenBank/DDBJ databases">
        <title>Whole genome shotgun sequence of Streptomyces spororaveus NBRC 15456.</title>
        <authorList>
            <person name="Komaki H."/>
            <person name="Tamura T."/>
        </authorList>
    </citation>
    <scope>NUCLEOTIDE SEQUENCE [LARGE SCALE GENOMIC DNA]</scope>
    <source>
        <strain evidence="3">NBRC 15456</strain>
    </source>
</reference>
<dbReference type="InterPro" id="IPR005184">
    <property type="entry name" value="DUF306_Meta_HslJ"/>
</dbReference>
<comment type="caution">
    <text evidence="2">The sequence shown here is derived from an EMBL/GenBank/DDBJ whole genome shotgun (WGS) entry which is preliminary data.</text>
</comment>
<dbReference type="EMBL" id="BNED01000005">
    <property type="protein sequence ID" value="GHI79233.1"/>
    <property type="molecule type" value="Genomic_DNA"/>
</dbReference>
<dbReference type="InterPro" id="IPR053147">
    <property type="entry name" value="Hsp_HslJ-like"/>
</dbReference>
<accession>A0ABQ3TFP3</accession>
<keyword evidence="3" id="KW-1185">Reference proteome</keyword>
<dbReference type="InterPro" id="IPR038670">
    <property type="entry name" value="HslJ-like_sf"/>
</dbReference>
<evidence type="ECO:0000259" key="1">
    <source>
        <dbReference type="Pfam" id="PF03724"/>
    </source>
</evidence>
<evidence type="ECO:0000313" key="2">
    <source>
        <dbReference type="EMBL" id="GHI79233.1"/>
    </source>
</evidence>
<dbReference type="Proteomes" id="UP000608522">
    <property type="component" value="Unassembled WGS sequence"/>
</dbReference>
<name>A0ABQ3TFP3_9ACTN</name>
<sequence>MVEPLRRPVRPRGMPTFRHVPASAGLALVVVLALAGCGRTGDAHGARLPDPVGSWAVESLTTDGRTLHAPESAHLDIGRNQVKGNYGCNGFTAVAAFAGTSAVTVTPGASTTMACADMEFETAFAKLFQGELAIDRGPDRLTLKTADGSTIAMTSAPAVTDAPLTTTEWTVESLVSGGTAASVPAEAAGKARFTIAPDFTVSGVLGCNRFSAKATVDGSTVTFGPLTSTRMACEGAVGELERTLTELFGSGPLTAKTEGRTLTLTAADGKGLTAKASSAAE</sequence>
<dbReference type="PANTHER" id="PTHR35535:SF2">
    <property type="entry name" value="DUF306 DOMAIN-CONTAINING PROTEIN"/>
    <property type="match status" value="1"/>
</dbReference>
<protein>
    <recommendedName>
        <fullName evidence="1">DUF306 domain-containing protein</fullName>
    </recommendedName>
</protein>
<dbReference type="Pfam" id="PF03724">
    <property type="entry name" value="META"/>
    <property type="match status" value="2"/>
</dbReference>
<gene>
    <name evidence="2" type="ORF">Sspor_47940</name>
</gene>
<feature type="domain" description="DUF306" evidence="1">
    <location>
        <begin position="162"/>
        <end position="272"/>
    </location>
</feature>
<feature type="domain" description="DUF306" evidence="1">
    <location>
        <begin position="53"/>
        <end position="151"/>
    </location>
</feature>
<dbReference type="PANTHER" id="PTHR35535">
    <property type="entry name" value="HEAT SHOCK PROTEIN HSLJ"/>
    <property type="match status" value="1"/>
</dbReference>
<dbReference type="Gene3D" id="2.40.128.270">
    <property type="match status" value="2"/>
</dbReference>
<proteinExistence type="predicted"/>